<reference evidence="2" key="1">
    <citation type="journal article" date="2015" name="MBio">
        <title>Genome-Resolved Metagenomic Analysis Reveals Roles for Candidate Phyla and Other Microbial Community Members in Biogeochemical Transformations in Oil Reservoirs.</title>
        <authorList>
            <person name="Hu P."/>
            <person name="Tom L."/>
            <person name="Singh A."/>
            <person name="Thomas B.C."/>
            <person name="Baker B.J."/>
            <person name="Piceno Y.M."/>
            <person name="Andersen G.L."/>
            <person name="Banfield J.F."/>
        </authorList>
    </citation>
    <scope>NUCLEOTIDE SEQUENCE [LARGE SCALE GENOMIC DNA]</scope>
</reference>
<sequence>MIEFHNIMAIRDYRTFLRISKVLRWGEVVWGCSKESMQIIYK</sequence>
<proteinExistence type="predicted"/>
<gene>
    <name evidence="1" type="ORF">XD48_0090</name>
</gene>
<dbReference type="EMBL" id="LGEX01000001">
    <property type="protein sequence ID" value="KUK07755.1"/>
    <property type="molecule type" value="Genomic_DNA"/>
</dbReference>
<accession>A0A101E3Q2</accession>
<dbReference type="AlphaFoldDB" id="A0A101E3Q2"/>
<name>A0A101E3Q2_ARCFL</name>
<protein>
    <submittedName>
        <fullName evidence="1">Uncharacterized protein</fullName>
    </submittedName>
</protein>
<organism evidence="1 2">
    <name type="scientific">Archaeoglobus fulgidus</name>
    <dbReference type="NCBI Taxonomy" id="2234"/>
    <lineage>
        <taxon>Archaea</taxon>
        <taxon>Methanobacteriati</taxon>
        <taxon>Methanobacteriota</taxon>
        <taxon>Archaeoglobi</taxon>
        <taxon>Archaeoglobales</taxon>
        <taxon>Archaeoglobaceae</taxon>
        <taxon>Archaeoglobus</taxon>
    </lineage>
</organism>
<comment type="caution">
    <text evidence="1">The sequence shown here is derived from an EMBL/GenBank/DDBJ whole genome shotgun (WGS) entry which is preliminary data.</text>
</comment>
<evidence type="ECO:0000313" key="1">
    <source>
        <dbReference type="EMBL" id="KUK07755.1"/>
    </source>
</evidence>
<dbReference type="Proteomes" id="UP000054015">
    <property type="component" value="Unassembled WGS sequence"/>
</dbReference>
<evidence type="ECO:0000313" key="2">
    <source>
        <dbReference type="Proteomes" id="UP000054015"/>
    </source>
</evidence>